<proteinExistence type="predicted"/>
<dbReference type="EMBL" id="KV417907">
    <property type="protein sequence ID" value="KZP04597.1"/>
    <property type="molecule type" value="Genomic_DNA"/>
</dbReference>
<organism evidence="3 4">
    <name type="scientific">Athelia psychrophila</name>
    <dbReference type="NCBI Taxonomy" id="1759441"/>
    <lineage>
        <taxon>Eukaryota</taxon>
        <taxon>Fungi</taxon>
        <taxon>Dikarya</taxon>
        <taxon>Basidiomycota</taxon>
        <taxon>Agaricomycotina</taxon>
        <taxon>Agaricomycetes</taxon>
        <taxon>Agaricomycetidae</taxon>
        <taxon>Atheliales</taxon>
        <taxon>Atheliaceae</taxon>
        <taxon>Athelia</taxon>
    </lineage>
</organism>
<protein>
    <recommendedName>
        <fullName evidence="2">Vps72/YL1 C-terminal domain-containing protein</fullName>
    </recommendedName>
</protein>
<reference evidence="3 4" key="1">
    <citation type="journal article" date="2016" name="Mol. Biol. Evol.">
        <title>Comparative Genomics of Early-Diverging Mushroom-Forming Fungi Provides Insights into the Origins of Lignocellulose Decay Capabilities.</title>
        <authorList>
            <person name="Nagy L.G."/>
            <person name="Riley R."/>
            <person name="Tritt A."/>
            <person name="Adam C."/>
            <person name="Daum C."/>
            <person name="Floudas D."/>
            <person name="Sun H."/>
            <person name="Yadav J.S."/>
            <person name="Pangilinan J."/>
            <person name="Larsson K.H."/>
            <person name="Matsuura K."/>
            <person name="Barry K."/>
            <person name="Labutti K."/>
            <person name="Kuo R."/>
            <person name="Ohm R.A."/>
            <person name="Bhattacharya S.S."/>
            <person name="Shirouzu T."/>
            <person name="Yoshinaga Y."/>
            <person name="Martin F.M."/>
            <person name="Grigoriev I.V."/>
            <person name="Hibbett D.S."/>
        </authorList>
    </citation>
    <scope>NUCLEOTIDE SEQUENCE [LARGE SCALE GENOMIC DNA]</scope>
    <source>
        <strain evidence="3 4">CBS 109695</strain>
    </source>
</reference>
<dbReference type="Proteomes" id="UP000076532">
    <property type="component" value="Unassembled WGS sequence"/>
</dbReference>
<evidence type="ECO:0000259" key="2">
    <source>
        <dbReference type="SMART" id="SM00993"/>
    </source>
</evidence>
<name>A0A167V3D5_9AGAM</name>
<dbReference type="AlphaFoldDB" id="A0A167V3D5"/>
<dbReference type="Pfam" id="PF08265">
    <property type="entry name" value="YL1_C"/>
    <property type="match status" value="1"/>
</dbReference>
<feature type="non-terminal residue" evidence="3">
    <location>
        <position position="1"/>
    </location>
</feature>
<dbReference type="STRING" id="436010.A0A167V3D5"/>
<gene>
    <name evidence="3" type="ORF">FIBSPDRAFT_967991</name>
</gene>
<evidence type="ECO:0000313" key="4">
    <source>
        <dbReference type="Proteomes" id="UP000076532"/>
    </source>
</evidence>
<feature type="compositionally biased region" description="Low complexity" evidence="1">
    <location>
        <begin position="111"/>
        <end position="122"/>
    </location>
</feature>
<evidence type="ECO:0000256" key="1">
    <source>
        <dbReference type="SAM" id="MobiDB-lite"/>
    </source>
</evidence>
<evidence type="ECO:0000313" key="3">
    <source>
        <dbReference type="EMBL" id="KZP04597.1"/>
    </source>
</evidence>
<accession>A0A167V3D5</accession>
<dbReference type="InterPro" id="IPR013272">
    <property type="entry name" value="Vps72/YL1_C"/>
</dbReference>
<keyword evidence="4" id="KW-1185">Reference proteome</keyword>
<feature type="region of interest" description="Disordered" evidence="1">
    <location>
        <begin position="1"/>
        <end position="69"/>
    </location>
</feature>
<dbReference type="OrthoDB" id="78296at2759"/>
<feature type="region of interest" description="Disordered" evidence="1">
    <location>
        <begin position="91"/>
        <end position="127"/>
    </location>
</feature>
<dbReference type="SMART" id="SM00993">
    <property type="entry name" value="YL1_C"/>
    <property type="match status" value="1"/>
</dbReference>
<sequence length="243" mass="26301">LKNPLSRGKRRVASARDPAAEKSPAKTKGGTKGKGKGGEERHSRRTHIVLNTPETASRFKATVQRRSTLPKETVLVQKTYTQPELLARAPDAEGTIFEGRNTSPRRRRSGGVRASSGTASRGPKPGWICRVEELRPSSLPPLPPVTAQHPPGVLMLSPASATSYGHYPVSSAPDYPWANPKVYGRKARPLSRPIQTCPVTGPPAPYLDPQTGVPFVNVRAYDVLAQILNHEYAWSAGLGCYIA</sequence>
<feature type="domain" description="Vps72/YL1 C-terminal" evidence="2">
    <location>
        <begin position="195"/>
        <end position="224"/>
    </location>
</feature>